<keyword evidence="8" id="KW-0698">rRNA processing</keyword>
<dbReference type="Proteomes" id="UP000004263">
    <property type="component" value="Unassembled WGS sequence"/>
</dbReference>
<dbReference type="GO" id="GO:0052913">
    <property type="term" value="F:16S rRNA (guanine(966)-N(2))-methyltransferase activity"/>
    <property type="evidence" value="ECO:0007669"/>
    <property type="project" value="UniProtKB-EC"/>
</dbReference>
<evidence type="ECO:0000256" key="5">
    <source>
        <dbReference type="ARBA" id="ARBA00022603"/>
    </source>
</evidence>
<comment type="function">
    <text evidence="1 8">Specifically methylates the guanine in position 966 of 16S rRNA in the assembled 30S particle.</text>
</comment>
<keyword evidence="8" id="KW-0949">S-adenosyl-L-methionine</keyword>
<evidence type="ECO:0000256" key="8">
    <source>
        <dbReference type="PIRNR" id="PIRNR004553"/>
    </source>
</evidence>
<reference evidence="9 10" key="1">
    <citation type="submission" date="2006-03" db="EMBL/GenBank/DDBJ databases">
        <authorList>
            <person name="Pinhassi J."/>
            <person name="Pedros-Alio C."/>
            <person name="Ferriera S."/>
            <person name="Johnson J."/>
            <person name="Kravitz S."/>
            <person name="Halpern A."/>
            <person name="Remington K."/>
            <person name="Beeson K."/>
            <person name="Tran B."/>
            <person name="Rogers Y.-H."/>
            <person name="Friedman R."/>
            <person name="Venter J.C."/>
        </authorList>
    </citation>
    <scope>NUCLEOTIDE SEQUENCE [LARGE SCALE GENOMIC DNA]</scope>
    <source>
        <strain evidence="9 10">RED65</strain>
    </source>
</reference>
<gene>
    <name evidence="9" type="ORF">RED65_14927</name>
</gene>
<evidence type="ECO:0000256" key="3">
    <source>
        <dbReference type="ARBA" id="ARBA00012141"/>
    </source>
</evidence>
<keyword evidence="6 8" id="KW-0808">Transferase</keyword>
<dbReference type="RefSeq" id="WP_007018071.1">
    <property type="nucleotide sequence ID" value="NZ_CH724115.1"/>
</dbReference>
<comment type="caution">
    <text evidence="9">The sequence shown here is derived from an EMBL/GenBank/DDBJ whole genome shotgun (WGS) entry which is preliminary data.</text>
</comment>
<dbReference type="CDD" id="cd02440">
    <property type="entry name" value="AdoMet_MTases"/>
    <property type="match status" value="1"/>
</dbReference>
<evidence type="ECO:0000256" key="4">
    <source>
        <dbReference type="ARBA" id="ARBA00013682"/>
    </source>
</evidence>
<name>Q1N465_9GAMM</name>
<dbReference type="Pfam" id="PF03602">
    <property type="entry name" value="Cons_hypoth95"/>
    <property type="match status" value="1"/>
</dbReference>
<accession>Q1N465</accession>
<evidence type="ECO:0000256" key="2">
    <source>
        <dbReference type="ARBA" id="ARBA00005269"/>
    </source>
</evidence>
<dbReference type="AlphaFoldDB" id="Q1N465"/>
<organism evidence="9 10">
    <name type="scientific">Bermanella marisrubri</name>
    <dbReference type="NCBI Taxonomy" id="207949"/>
    <lineage>
        <taxon>Bacteria</taxon>
        <taxon>Pseudomonadati</taxon>
        <taxon>Pseudomonadota</taxon>
        <taxon>Gammaproteobacteria</taxon>
        <taxon>Oceanospirillales</taxon>
        <taxon>Oceanospirillaceae</taxon>
        <taxon>Bermanella</taxon>
    </lineage>
</organism>
<evidence type="ECO:0000256" key="1">
    <source>
        <dbReference type="ARBA" id="ARBA00002649"/>
    </source>
</evidence>
<sequence length="189" mass="21246">MAKKTPNRLRIIGGQWRSRLLSFPEIEGLRPTTDRVRETLFNWLAPYIPAAHVLDVFAGSGALGFEALSRGAEHGVLLEKNAKAVKQLKENCQVLSCNADVVQTDALVFLQNCEQAFDVIFLDPPFNKGLLPSCLQAIQDKDLLKEDGWIYIESELTVPDLNLPAHWHLHREKKAGQVFLRLFQNQSAS</sequence>
<dbReference type="GO" id="GO:0003676">
    <property type="term" value="F:nucleic acid binding"/>
    <property type="evidence" value="ECO:0007669"/>
    <property type="project" value="InterPro"/>
</dbReference>
<comment type="catalytic activity">
    <reaction evidence="7 8">
        <text>guanosine(966) in 16S rRNA + S-adenosyl-L-methionine = N(2)-methylguanosine(966) in 16S rRNA + S-adenosyl-L-homocysteine + H(+)</text>
        <dbReference type="Rhea" id="RHEA:23548"/>
        <dbReference type="Rhea" id="RHEA-COMP:10211"/>
        <dbReference type="Rhea" id="RHEA-COMP:10212"/>
        <dbReference type="ChEBI" id="CHEBI:15378"/>
        <dbReference type="ChEBI" id="CHEBI:57856"/>
        <dbReference type="ChEBI" id="CHEBI:59789"/>
        <dbReference type="ChEBI" id="CHEBI:74269"/>
        <dbReference type="ChEBI" id="CHEBI:74481"/>
        <dbReference type="EC" id="2.1.1.171"/>
    </reaction>
</comment>
<dbReference type="EMBL" id="AAQH01000003">
    <property type="protein sequence ID" value="EAT13000.1"/>
    <property type="molecule type" value="Genomic_DNA"/>
</dbReference>
<dbReference type="OrthoDB" id="9803017at2"/>
<dbReference type="PIRSF" id="PIRSF004553">
    <property type="entry name" value="CHP00095"/>
    <property type="match status" value="1"/>
</dbReference>
<evidence type="ECO:0000313" key="10">
    <source>
        <dbReference type="Proteomes" id="UP000004263"/>
    </source>
</evidence>
<dbReference type="InterPro" id="IPR029063">
    <property type="entry name" value="SAM-dependent_MTases_sf"/>
</dbReference>
<comment type="similarity">
    <text evidence="2 8">Belongs to the methyltransferase superfamily. RsmD family.</text>
</comment>
<dbReference type="NCBIfam" id="TIGR00095">
    <property type="entry name" value="16S rRNA (guanine(966)-N(2))-methyltransferase RsmD"/>
    <property type="match status" value="1"/>
</dbReference>
<dbReference type="InterPro" id="IPR004398">
    <property type="entry name" value="RNA_MeTrfase_RsmD"/>
</dbReference>
<evidence type="ECO:0000256" key="7">
    <source>
        <dbReference type="ARBA" id="ARBA00048326"/>
    </source>
</evidence>
<dbReference type="EC" id="2.1.1.171" evidence="3 8"/>
<protein>
    <recommendedName>
        <fullName evidence="4 8">Ribosomal RNA small subunit methyltransferase D</fullName>
        <ecNumber evidence="3 8">2.1.1.171</ecNumber>
    </recommendedName>
</protein>
<dbReference type="Gene3D" id="3.40.50.150">
    <property type="entry name" value="Vaccinia Virus protein VP39"/>
    <property type="match status" value="1"/>
</dbReference>
<dbReference type="SUPFAM" id="SSF53335">
    <property type="entry name" value="S-adenosyl-L-methionine-dependent methyltransferases"/>
    <property type="match status" value="1"/>
</dbReference>
<evidence type="ECO:0000313" key="9">
    <source>
        <dbReference type="EMBL" id="EAT13000.1"/>
    </source>
</evidence>
<dbReference type="PANTHER" id="PTHR43542:SF1">
    <property type="entry name" value="METHYLTRANSFERASE"/>
    <property type="match status" value="1"/>
</dbReference>
<evidence type="ECO:0000256" key="6">
    <source>
        <dbReference type="ARBA" id="ARBA00022679"/>
    </source>
</evidence>
<dbReference type="PROSITE" id="PS00092">
    <property type="entry name" value="N6_MTASE"/>
    <property type="match status" value="1"/>
</dbReference>
<dbReference type="HOGENOM" id="CLU_075826_2_2_6"/>
<dbReference type="STRING" id="207949.RED65_14927"/>
<keyword evidence="5 8" id="KW-0489">Methyltransferase</keyword>
<dbReference type="InterPro" id="IPR002052">
    <property type="entry name" value="DNA_methylase_N6_adenine_CS"/>
</dbReference>
<proteinExistence type="inferred from homology"/>
<keyword evidence="10" id="KW-1185">Reference proteome</keyword>
<dbReference type="PANTHER" id="PTHR43542">
    <property type="entry name" value="METHYLTRANSFERASE"/>
    <property type="match status" value="1"/>
</dbReference>